<feature type="compositionally biased region" description="Basic and acidic residues" evidence="5">
    <location>
        <begin position="247"/>
        <end position="271"/>
    </location>
</feature>
<dbReference type="Pfam" id="PF02211">
    <property type="entry name" value="NHase_beta_C"/>
    <property type="match status" value="1"/>
</dbReference>
<reference evidence="9" key="1">
    <citation type="submission" date="2021-01" db="EMBL/GenBank/DDBJ databases">
        <authorList>
            <person name="Corre E."/>
            <person name="Pelletier E."/>
            <person name="Niang G."/>
            <person name="Scheremetjew M."/>
            <person name="Finn R."/>
            <person name="Kale V."/>
            <person name="Holt S."/>
            <person name="Cochrane G."/>
            <person name="Meng A."/>
            <person name="Brown T."/>
            <person name="Cohen L."/>
        </authorList>
    </citation>
    <scope>NUCLEOTIDE SEQUENCE</scope>
    <source>
        <strain evidence="9">SAG 11-49</strain>
    </source>
</reference>
<feature type="region of interest" description="Disordered" evidence="5">
    <location>
        <begin position="368"/>
        <end position="400"/>
    </location>
</feature>
<dbReference type="InterPro" id="IPR008990">
    <property type="entry name" value="Elect_transpt_acc-like_dom_sf"/>
</dbReference>
<dbReference type="GO" id="GO:0018822">
    <property type="term" value="F:nitrile hydratase activity"/>
    <property type="evidence" value="ECO:0007669"/>
    <property type="project" value="UniProtKB-EC"/>
</dbReference>
<dbReference type="SUPFAM" id="SSF56209">
    <property type="entry name" value="Nitrile hydratase alpha chain"/>
    <property type="match status" value="1"/>
</dbReference>
<dbReference type="InterPro" id="IPR004232">
    <property type="entry name" value="CN_Hdrtase_a/SCN_Hdrlase_g"/>
</dbReference>
<sequence>MADPGHNGPHDVGGVECNDLLDLREYDYKFWERQVHSLMLTLVRKGLFTVDELRRGVEALSPEATEAMTYYEKWASAMTAICLERGTLTRQEIDAALGPVDDDTSVKFKAGDVVRVKVEDSAVRWRRPHLRTPGYIFGLVGTIERECQGLFGFPEAIAFREVAAKQPLYRVRFSQSDVWEGYVGPESDTIDIEIYQPWLEPATQQDLEAQRAARRARVASLRAAGGLVHKEEAGAHGHHGHHHHDHDHHDHHEHEHEHGHAHDHGDGSAPHVHEARCVVEQNAVDKEGEDSERRRLAEALVRALVDKGVVNLQELREGVEVMDARGRQAGGARLVARAWVDPAFKQRLLQDAGAAAAELGVSASVYPSAPGGSTPASTAAAHAGPNTPGAALPPGPQPRTGTILTVVENTPEVHNVVVCTLCSCYPLSVLGMSPPWYKSRAYRARVVRDPRGVLREFGTVLPDNVAVRVHDSTADNRYLVLPQRPEGTEGWSEEALQALATRDSMIGVTRARDPKDATPAA</sequence>
<dbReference type="EC" id="4.2.1.84" evidence="1"/>
<keyword evidence="2" id="KW-0479">Metal-binding</keyword>
<dbReference type="InterPro" id="IPR049054">
    <property type="entry name" value="CN_hydtase_beta-like_N"/>
</dbReference>
<evidence type="ECO:0000313" key="9">
    <source>
        <dbReference type="EMBL" id="CAD8692124.1"/>
    </source>
</evidence>
<dbReference type="Pfam" id="PF02979">
    <property type="entry name" value="NHase_alpha"/>
    <property type="match status" value="1"/>
</dbReference>
<evidence type="ECO:0000256" key="4">
    <source>
        <dbReference type="ARBA" id="ARBA00044877"/>
    </source>
</evidence>
<feature type="region of interest" description="Disordered" evidence="5">
    <location>
        <begin position="234"/>
        <end position="271"/>
    </location>
</feature>
<dbReference type="EMBL" id="HBFB01029148">
    <property type="protein sequence ID" value="CAD8692124.1"/>
    <property type="molecule type" value="Transcribed_RNA"/>
</dbReference>
<gene>
    <name evidence="9" type="ORF">CLEI1391_LOCUS16307</name>
</gene>
<evidence type="ECO:0000256" key="5">
    <source>
        <dbReference type="SAM" id="MobiDB-lite"/>
    </source>
</evidence>
<evidence type="ECO:0000259" key="7">
    <source>
        <dbReference type="Pfam" id="PF02979"/>
    </source>
</evidence>
<dbReference type="SUPFAM" id="SSF50090">
    <property type="entry name" value="Electron transport accessory proteins"/>
    <property type="match status" value="1"/>
</dbReference>
<feature type="domain" description="Nitrile hydratase alpha/Thiocyanate hydrolase gamma" evidence="7">
    <location>
        <begin position="295"/>
        <end position="509"/>
    </location>
</feature>
<dbReference type="InterPro" id="IPR024690">
    <property type="entry name" value="CN_hydtase_beta_dom_C"/>
</dbReference>
<organism evidence="9">
    <name type="scientific">Chlamydomonas leiostraca</name>
    <dbReference type="NCBI Taxonomy" id="1034604"/>
    <lineage>
        <taxon>Eukaryota</taxon>
        <taxon>Viridiplantae</taxon>
        <taxon>Chlorophyta</taxon>
        <taxon>core chlorophytes</taxon>
        <taxon>Chlorophyceae</taxon>
        <taxon>CS clade</taxon>
        <taxon>Chlamydomonadales</taxon>
        <taxon>Chlamydomonadaceae</taxon>
        <taxon>Chlamydomonas</taxon>
    </lineage>
</organism>
<dbReference type="InterPro" id="IPR042262">
    <property type="entry name" value="CN_hydtase_beta_C"/>
</dbReference>
<keyword evidence="3" id="KW-0456">Lyase</keyword>
<feature type="domain" description="Nitrile hydratase beta subunit-like N-terminal" evidence="8">
    <location>
        <begin position="7"/>
        <end position="97"/>
    </location>
</feature>
<feature type="compositionally biased region" description="Basic residues" evidence="5">
    <location>
        <begin position="236"/>
        <end position="246"/>
    </location>
</feature>
<evidence type="ECO:0000256" key="2">
    <source>
        <dbReference type="ARBA" id="ARBA00022723"/>
    </source>
</evidence>
<comment type="catalytic activity">
    <reaction evidence="4">
        <text>an aliphatic primary amide = an aliphatic nitrile + H2O</text>
        <dbReference type="Rhea" id="RHEA:12673"/>
        <dbReference type="ChEBI" id="CHEBI:15377"/>
        <dbReference type="ChEBI" id="CHEBI:65285"/>
        <dbReference type="ChEBI" id="CHEBI:80291"/>
        <dbReference type="EC" id="4.2.1.84"/>
    </reaction>
</comment>
<dbReference type="GO" id="GO:0046914">
    <property type="term" value="F:transition metal ion binding"/>
    <property type="evidence" value="ECO:0007669"/>
    <property type="project" value="InterPro"/>
</dbReference>
<dbReference type="Gene3D" id="1.10.472.20">
    <property type="entry name" value="Nitrile hydratase, beta subunit"/>
    <property type="match status" value="1"/>
</dbReference>
<dbReference type="InterPro" id="IPR036648">
    <property type="entry name" value="CN_Hdrase_a/SCN_Hdrase_g_sf"/>
</dbReference>
<protein>
    <recommendedName>
        <fullName evidence="1">nitrile hydratase</fullName>
        <ecNumber evidence="1">4.2.1.84</ecNumber>
    </recommendedName>
</protein>
<evidence type="ECO:0000256" key="3">
    <source>
        <dbReference type="ARBA" id="ARBA00023239"/>
    </source>
</evidence>
<dbReference type="Gene3D" id="2.30.30.50">
    <property type="match status" value="1"/>
</dbReference>
<evidence type="ECO:0000256" key="1">
    <source>
        <dbReference type="ARBA" id="ARBA00013079"/>
    </source>
</evidence>
<dbReference type="Gene3D" id="3.90.330.10">
    <property type="entry name" value="Nitrile hydratase alpha /Thiocyanate hydrolase gamma"/>
    <property type="match status" value="1"/>
</dbReference>
<evidence type="ECO:0000259" key="8">
    <source>
        <dbReference type="Pfam" id="PF21006"/>
    </source>
</evidence>
<dbReference type="Pfam" id="PF21006">
    <property type="entry name" value="NHase_beta_N"/>
    <property type="match status" value="1"/>
</dbReference>
<proteinExistence type="predicted"/>
<name>A0A7S0WZ10_9CHLO</name>
<dbReference type="AlphaFoldDB" id="A0A7S0WZ10"/>
<accession>A0A7S0WZ10</accession>
<evidence type="ECO:0000259" key="6">
    <source>
        <dbReference type="Pfam" id="PF02211"/>
    </source>
</evidence>
<feature type="domain" description="Nitrile hydratase beta subunit" evidence="6">
    <location>
        <begin position="103"/>
        <end position="201"/>
    </location>
</feature>